<sequence>MLENPVGKPMVTKRRKRLLDCKVADIPYDDLHKMYMTDCRLRGISEITIKGYEFAYTYFKKFAGEDLLCSDITQDLINGYVLSLKDRLKPETVNSYQFKISPVIRYGTKKGYIKDTIEFTHLREQEHIKEIYSQEELKRILKRPENPTFAEYRNWVICNFLLATGVRAKELRELLIKDVNLEQGYISLCHTKNRKARMVPIPSTLHSILIEYISIRDGADTETLFCNVFGEPLERTTLQYCVIKHCKKCGVRKHSLHLFRHTFITLSVRKGMSPILLRRITGHSNYKILDNYYHHNVTDLVNSVDEYNPLEDFRPKKKSIQMR</sequence>
<name>A0ABR9ZZM2_9FIRM</name>
<organism evidence="5 6">
    <name type="scientific">Fusibacter ferrireducens</name>
    <dbReference type="NCBI Taxonomy" id="2785058"/>
    <lineage>
        <taxon>Bacteria</taxon>
        <taxon>Bacillati</taxon>
        <taxon>Bacillota</taxon>
        <taxon>Clostridia</taxon>
        <taxon>Eubacteriales</taxon>
        <taxon>Eubacteriales Family XII. Incertae Sedis</taxon>
        <taxon>Fusibacter</taxon>
    </lineage>
</organism>
<dbReference type="CDD" id="cd00796">
    <property type="entry name" value="INT_Rci_Hp1_C"/>
    <property type="match status" value="1"/>
</dbReference>
<comment type="similarity">
    <text evidence="1">Belongs to the 'phage' integrase family.</text>
</comment>
<dbReference type="EMBL" id="JADKNH010000012">
    <property type="protein sequence ID" value="MBF4695074.1"/>
    <property type="molecule type" value="Genomic_DNA"/>
</dbReference>
<evidence type="ECO:0000313" key="5">
    <source>
        <dbReference type="EMBL" id="MBF4695074.1"/>
    </source>
</evidence>
<feature type="domain" description="Tyr recombinase" evidence="4">
    <location>
        <begin position="127"/>
        <end position="306"/>
    </location>
</feature>
<dbReference type="InterPro" id="IPR025269">
    <property type="entry name" value="SAM-like_dom"/>
</dbReference>
<dbReference type="PANTHER" id="PTHR30349:SF41">
    <property type="entry name" value="INTEGRASE_RECOMBINASE PROTEIN MJ0367-RELATED"/>
    <property type="match status" value="1"/>
</dbReference>
<dbReference type="PROSITE" id="PS51898">
    <property type="entry name" value="TYR_RECOMBINASE"/>
    <property type="match status" value="1"/>
</dbReference>
<dbReference type="Pfam" id="PF13102">
    <property type="entry name" value="Phage_int_SAM_5"/>
    <property type="match status" value="1"/>
</dbReference>
<dbReference type="Gene3D" id="1.10.443.10">
    <property type="entry name" value="Intergrase catalytic core"/>
    <property type="match status" value="1"/>
</dbReference>
<evidence type="ECO:0000313" key="6">
    <source>
        <dbReference type="Proteomes" id="UP000614200"/>
    </source>
</evidence>
<keyword evidence="2" id="KW-0238">DNA-binding</keyword>
<evidence type="ECO:0000256" key="3">
    <source>
        <dbReference type="ARBA" id="ARBA00023172"/>
    </source>
</evidence>
<dbReference type="InterPro" id="IPR050090">
    <property type="entry name" value="Tyrosine_recombinase_XerCD"/>
</dbReference>
<evidence type="ECO:0000259" key="4">
    <source>
        <dbReference type="PROSITE" id="PS51898"/>
    </source>
</evidence>
<evidence type="ECO:0000256" key="1">
    <source>
        <dbReference type="ARBA" id="ARBA00008857"/>
    </source>
</evidence>
<dbReference type="RefSeq" id="WP_194703311.1">
    <property type="nucleotide sequence ID" value="NZ_JADKNH010000012.1"/>
</dbReference>
<dbReference type="Gene3D" id="1.10.150.130">
    <property type="match status" value="1"/>
</dbReference>
<dbReference type="InterPro" id="IPR002104">
    <property type="entry name" value="Integrase_catalytic"/>
</dbReference>
<dbReference type="InterPro" id="IPR013762">
    <property type="entry name" value="Integrase-like_cat_sf"/>
</dbReference>
<protein>
    <submittedName>
        <fullName evidence="5">Site-specific integrase</fullName>
    </submittedName>
</protein>
<evidence type="ECO:0000256" key="2">
    <source>
        <dbReference type="ARBA" id="ARBA00023125"/>
    </source>
</evidence>
<reference evidence="5 6" key="1">
    <citation type="submission" date="2020-11" db="EMBL/GenBank/DDBJ databases">
        <title>Fusibacter basophilias sp. nov.</title>
        <authorList>
            <person name="Qiu D."/>
        </authorList>
    </citation>
    <scope>NUCLEOTIDE SEQUENCE [LARGE SCALE GENOMIC DNA]</scope>
    <source>
        <strain evidence="5 6">Q10-2</strain>
    </source>
</reference>
<accession>A0ABR9ZZM2</accession>
<gene>
    <name evidence="5" type="ORF">ISU02_18390</name>
</gene>
<proteinExistence type="inferred from homology"/>
<dbReference type="PANTHER" id="PTHR30349">
    <property type="entry name" value="PHAGE INTEGRASE-RELATED"/>
    <property type="match status" value="1"/>
</dbReference>
<comment type="caution">
    <text evidence="5">The sequence shown here is derived from an EMBL/GenBank/DDBJ whole genome shotgun (WGS) entry which is preliminary data.</text>
</comment>
<dbReference type="SUPFAM" id="SSF56349">
    <property type="entry name" value="DNA breaking-rejoining enzymes"/>
    <property type="match status" value="1"/>
</dbReference>
<dbReference type="InterPro" id="IPR011010">
    <property type="entry name" value="DNA_brk_join_enz"/>
</dbReference>
<keyword evidence="6" id="KW-1185">Reference proteome</keyword>
<dbReference type="Pfam" id="PF00589">
    <property type="entry name" value="Phage_integrase"/>
    <property type="match status" value="1"/>
</dbReference>
<keyword evidence="3" id="KW-0233">DNA recombination</keyword>
<dbReference type="Proteomes" id="UP000614200">
    <property type="component" value="Unassembled WGS sequence"/>
</dbReference>
<dbReference type="InterPro" id="IPR010998">
    <property type="entry name" value="Integrase_recombinase_N"/>
</dbReference>